<feature type="compositionally biased region" description="Gly residues" evidence="1">
    <location>
        <begin position="79"/>
        <end position="88"/>
    </location>
</feature>
<dbReference type="Proteomes" id="UP001500683">
    <property type="component" value="Unassembled WGS sequence"/>
</dbReference>
<accession>A0ABP7X4Z7</accession>
<feature type="compositionally biased region" description="Polar residues" evidence="1">
    <location>
        <begin position="122"/>
        <end position="134"/>
    </location>
</feature>
<dbReference type="EMBL" id="BAAAZG010000080">
    <property type="protein sequence ID" value="GAA4104414.1"/>
    <property type="molecule type" value="Genomic_DNA"/>
</dbReference>
<reference evidence="3" key="1">
    <citation type="journal article" date="2019" name="Int. J. Syst. Evol. Microbiol.">
        <title>The Global Catalogue of Microorganisms (GCM) 10K type strain sequencing project: providing services to taxonomists for standard genome sequencing and annotation.</title>
        <authorList>
            <consortium name="The Broad Institute Genomics Platform"/>
            <consortium name="The Broad Institute Genome Sequencing Center for Infectious Disease"/>
            <person name="Wu L."/>
            <person name="Ma J."/>
        </authorList>
    </citation>
    <scope>NUCLEOTIDE SEQUENCE [LARGE SCALE GENOMIC DNA]</scope>
    <source>
        <strain evidence="3">JCM 16702</strain>
    </source>
</reference>
<evidence type="ECO:0000256" key="1">
    <source>
        <dbReference type="SAM" id="MobiDB-lite"/>
    </source>
</evidence>
<protein>
    <submittedName>
        <fullName evidence="2">Uncharacterized protein</fullName>
    </submittedName>
</protein>
<feature type="compositionally biased region" description="Basic and acidic residues" evidence="1">
    <location>
        <begin position="1"/>
        <end position="10"/>
    </location>
</feature>
<name>A0ABP7X4Z7_9ACTN</name>
<feature type="compositionally biased region" description="Pro residues" evidence="1">
    <location>
        <begin position="62"/>
        <end position="73"/>
    </location>
</feature>
<feature type="compositionally biased region" description="Low complexity" evidence="1">
    <location>
        <begin position="89"/>
        <end position="119"/>
    </location>
</feature>
<organism evidence="2 3">
    <name type="scientific">Actinomadura miaoliensis</name>
    <dbReference type="NCBI Taxonomy" id="430685"/>
    <lineage>
        <taxon>Bacteria</taxon>
        <taxon>Bacillati</taxon>
        <taxon>Actinomycetota</taxon>
        <taxon>Actinomycetes</taxon>
        <taxon>Streptosporangiales</taxon>
        <taxon>Thermomonosporaceae</taxon>
        <taxon>Actinomadura</taxon>
    </lineage>
</organism>
<sequence>MAPDDCDPRHNVRPPLDGPDPCEPAPDGCVPACGLDGPGVWEFARPPAVPPLPALPGDGAPPADPALTPPEPLPAVGVVTGGPEGGAASGPEAGDPADEGTGPVVGPVAGGTVPPAGGAMPHSSQKPSSPTVPEQSGWVHRVIAPPPPRSPTL</sequence>
<keyword evidence="3" id="KW-1185">Reference proteome</keyword>
<gene>
    <name evidence="2" type="ORF">GCM10022214_83480</name>
</gene>
<feature type="region of interest" description="Disordered" evidence="1">
    <location>
        <begin position="1"/>
        <end position="153"/>
    </location>
</feature>
<evidence type="ECO:0000313" key="3">
    <source>
        <dbReference type="Proteomes" id="UP001500683"/>
    </source>
</evidence>
<feature type="compositionally biased region" description="Pro residues" evidence="1">
    <location>
        <begin position="144"/>
        <end position="153"/>
    </location>
</feature>
<comment type="caution">
    <text evidence="2">The sequence shown here is derived from an EMBL/GenBank/DDBJ whole genome shotgun (WGS) entry which is preliminary data.</text>
</comment>
<evidence type="ECO:0000313" key="2">
    <source>
        <dbReference type="EMBL" id="GAA4104414.1"/>
    </source>
</evidence>
<proteinExistence type="predicted"/>